<dbReference type="SUPFAM" id="SSF49879">
    <property type="entry name" value="SMAD/FHA domain"/>
    <property type="match status" value="1"/>
</dbReference>
<dbReference type="Gene3D" id="6.10.250.1290">
    <property type="match status" value="1"/>
</dbReference>
<dbReference type="SMART" id="SM00240">
    <property type="entry name" value="FHA"/>
    <property type="match status" value="1"/>
</dbReference>
<dbReference type="AlphaFoldDB" id="A0A1V9Y0E4"/>
<dbReference type="GO" id="GO:0008380">
    <property type="term" value="P:RNA splicing"/>
    <property type="evidence" value="ECO:0007669"/>
    <property type="project" value="UniProtKB-KW"/>
</dbReference>
<keyword evidence="17" id="KW-1185">Reference proteome</keyword>
<keyword evidence="9" id="KW-0804">Transcription</keyword>
<dbReference type="Proteomes" id="UP000192247">
    <property type="component" value="Unassembled WGS sequence"/>
</dbReference>
<evidence type="ECO:0000256" key="6">
    <source>
        <dbReference type="ARBA" id="ARBA00022884"/>
    </source>
</evidence>
<keyword evidence="3" id="KW-0597">Phosphoprotein</keyword>
<dbReference type="GO" id="GO:0016607">
    <property type="term" value="C:nuclear speck"/>
    <property type="evidence" value="ECO:0007669"/>
    <property type="project" value="UniProtKB-SubCell"/>
</dbReference>
<evidence type="ECO:0000256" key="5">
    <source>
        <dbReference type="ARBA" id="ARBA00022728"/>
    </source>
</evidence>
<comment type="subcellular location">
    <subcellularLocation>
        <location evidence="1">Nucleus speckle</location>
    </subcellularLocation>
</comment>
<evidence type="ECO:0000256" key="9">
    <source>
        <dbReference type="ARBA" id="ARBA00023163"/>
    </source>
</evidence>
<comment type="caution">
    <text evidence="16">The sequence shown here is derived from an EMBL/GenBank/DDBJ whole genome shotgun (WGS) entry which is preliminary data.</text>
</comment>
<evidence type="ECO:0000256" key="8">
    <source>
        <dbReference type="ARBA" id="ARBA00023125"/>
    </source>
</evidence>
<feature type="domain" description="FHA" evidence="15">
    <location>
        <begin position="72"/>
        <end position="124"/>
    </location>
</feature>
<keyword evidence="4" id="KW-0507">mRNA processing</keyword>
<dbReference type="PROSITE" id="PS50006">
    <property type="entry name" value="FHA_DOMAIN"/>
    <property type="match status" value="1"/>
</dbReference>
<dbReference type="GO" id="GO:0005681">
    <property type="term" value="C:spliceosomal complex"/>
    <property type="evidence" value="ECO:0007669"/>
    <property type="project" value="UniProtKB-KW"/>
</dbReference>
<name>A0A1V9Y0E4_9ACAR</name>
<evidence type="ECO:0000256" key="1">
    <source>
        <dbReference type="ARBA" id="ARBA00004324"/>
    </source>
</evidence>
<dbReference type="GO" id="GO:0003723">
    <property type="term" value="F:RNA binding"/>
    <property type="evidence" value="ECO:0007669"/>
    <property type="project" value="UniProtKB-KW"/>
</dbReference>
<dbReference type="InParanoid" id="A0A1V9Y0E4"/>
<evidence type="ECO:0000256" key="10">
    <source>
        <dbReference type="ARBA" id="ARBA00023187"/>
    </source>
</evidence>
<dbReference type="PANTHER" id="PTHR23308">
    <property type="entry name" value="NUCLEAR INHIBITOR OF PROTEIN PHOSPHATASE-1"/>
    <property type="match status" value="1"/>
</dbReference>
<evidence type="ECO:0000256" key="11">
    <source>
        <dbReference type="ARBA" id="ARBA00023242"/>
    </source>
</evidence>
<keyword evidence="8" id="KW-0238">DNA-binding</keyword>
<dbReference type="FunCoup" id="A0A1V9Y0E4">
    <property type="interactions" value="2046"/>
</dbReference>
<evidence type="ECO:0000256" key="13">
    <source>
        <dbReference type="ARBA" id="ARBA00077703"/>
    </source>
</evidence>
<feature type="region of interest" description="Disordered" evidence="14">
    <location>
        <begin position="235"/>
        <end position="279"/>
    </location>
</feature>
<dbReference type="Pfam" id="PF00498">
    <property type="entry name" value="FHA"/>
    <property type="match status" value="1"/>
</dbReference>
<keyword evidence="5" id="KW-0747">Spliceosome</keyword>
<keyword evidence="7" id="KW-0805">Transcription regulation</keyword>
<dbReference type="OrthoDB" id="4096268at2759"/>
<dbReference type="CDD" id="cd22674">
    <property type="entry name" value="FHA_PPP1R8"/>
    <property type="match status" value="1"/>
</dbReference>
<proteinExistence type="predicted"/>
<dbReference type="InterPro" id="IPR000253">
    <property type="entry name" value="FHA_dom"/>
</dbReference>
<evidence type="ECO:0000256" key="2">
    <source>
        <dbReference type="ARBA" id="ARBA00022491"/>
    </source>
</evidence>
<evidence type="ECO:0000313" key="17">
    <source>
        <dbReference type="Proteomes" id="UP000192247"/>
    </source>
</evidence>
<sequence length="385" mass="42498">MHHLPTLSEYSLDSHRARVMEAVPKKEEVQRLMSSHYDPPTWAGKPPLGLHLDVTKEDKFLQKLMIDQKKCYLFGRNADICDFPVEHQSCSRVHAALVYHRHLERAFLVDLGSTHGTYIGSIRLESQRPTQLPVDAKFHFGASTRIYILRERPQNKEEEGITVELPESELELDNLTEYNTAHNRRVTMLGIADDASHKPRRASHRKRVNFRNEEDVINPEDIDPSVGRFRNLVHTQVIPTKRPRPTDESSAGSTDRKVGSDGVGGAIGSKDPSGHANQQRLQSSVLFALPLLSSKLGLQLPNPAPDIYADLEPPQEQAAAAASQVTGAAGPTGLSKPGLKGVKTGALLGTLQDFASASPLDAPQKKRYPKEAWSGKKLNSIGGLF</sequence>
<evidence type="ECO:0000256" key="12">
    <source>
        <dbReference type="ARBA" id="ARBA00068386"/>
    </source>
</evidence>
<keyword evidence="6" id="KW-0694">RNA-binding</keyword>
<accession>A0A1V9Y0E4</accession>
<dbReference type="InterPro" id="IPR050923">
    <property type="entry name" value="Cell_Proc_Reg/RNA_Proc"/>
</dbReference>
<dbReference type="Gene3D" id="2.60.200.20">
    <property type="match status" value="1"/>
</dbReference>
<dbReference type="GO" id="GO:0006397">
    <property type="term" value="P:mRNA processing"/>
    <property type="evidence" value="ECO:0007669"/>
    <property type="project" value="UniProtKB-KW"/>
</dbReference>
<evidence type="ECO:0000259" key="15">
    <source>
        <dbReference type="PROSITE" id="PS50006"/>
    </source>
</evidence>
<evidence type="ECO:0000256" key="3">
    <source>
        <dbReference type="ARBA" id="ARBA00022553"/>
    </source>
</evidence>
<reference evidence="16 17" key="1">
    <citation type="journal article" date="2017" name="Gigascience">
        <title>Draft genome of the honey bee ectoparasitic mite, Tropilaelaps mercedesae, is shaped by the parasitic life history.</title>
        <authorList>
            <person name="Dong X."/>
            <person name="Armstrong S.D."/>
            <person name="Xia D."/>
            <person name="Makepeace B.L."/>
            <person name="Darby A.C."/>
            <person name="Kadowaki T."/>
        </authorList>
    </citation>
    <scope>NUCLEOTIDE SEQUENCE [LARGE SCALE GENOMIC DNA]</scope>
    <source>
        <strain evidence="16">Wuxi-XJTLU</strain>
    </source>
</reference>
<keyword evidence="11" id="KW-0539">Nucleus</keyword>
<evidence type="ECO:0000256" key="7">
    <source>
        <dbReference type="ARBA" id="ARBA00023015"/>
    </source>
</evidence>
<dbReference type="EMBL" id="MNPL01001417">
    <property type="protein sequence ID" value="OQR79170.1"/>
    <property type="molecule type" value="Genomic_DNA"/>
</dbReference>
<organism evidence="16 17">
    <name type="scientific">Tropilaelaps mercedesae</name>
    <dbReference type="NCBI Taxonomy" id="418985"/>
    <lineage>
        <taxon>Eukaryota</taxon>
        <taxon>Metazoa</taxon>
        <taxon>Ecdysozoa</taxon>
        <taxon>Arthropoda</taxon>
        <taxon>Chelicerata</taxon>
        <taxon>Arachnida</taxon>
        <taxon>Acari</taxon>
        <taxon>Parasitiformes</taxon>
        <taxon>Mesostigmata</taxon>
        <taxon>Gamasina</taxon>
        <taxon>Dermanyssoidea</taxon>
        <taxon>Laelapidae</taxon>
        <taxon>Tropilaelaps</taxon>
    </lineage>
</organism>
<dbReference type="STRING" id="418985.A0A1V9Y0E4"/>
<protein>
    <recommendedName>
        <fullName evidence="12">Nuclear inhibitor of protein phosphatase 1</fullName>
    </recommendedName>
    <alternativeName>
        <fullName evidence="13">Protein phosphatase 1 regulatory inhibitor subunit 8</fullName>
    </alternativeName>
</protein>
<evidence type="ECO:0000313" key="16">
    <source>
        <dbReference type="EMBL" id="OQR79170.1"/>
    </source>
</evidence>
<dbReference type="InterPro" id="IPR008984">
    <property type="entry name" value="SMAD_FHA_dom_sf"/>
</dbReference>
<keyword evidence="10" id="KW-0508">mRNA splicing</keyword>
<evidence type="ECO:0000256" key="14">
    <source>
        <dbReference type="SAM" id="MobiDB-lite"/>
    </source>
</evidence>
<dbReference type="GO" id="GO:0003677">
    <property type="term" value="F:DNA binding"/>
    <property type="evidence" value="ECO:0007669"/>
    <property type="project" value="UniProtKB-KW"/>
</dbReference>
<evidence type="ECO:0000256" key="4">
    <source>
        <dbReference type="ARBA" id="ARBA00022664"/>
    </source>
</evidence>
<dbReference type="FunFam" id="2.60.200.20:FF:000012">
    <property type="entry name" value="Nuclear inhibitor of protein phosphatase 1"/>
    <property type="match status" value="1"/>
</dbReference>
<gene>
    <name evidence="16" type="ORF">BIW11_05925</name>
</gene>
<keyword evidence="2" id="KW-0678">Repressor</keyword>